<proteinExistence type="predicted"/>
<organism evidence="8 9">
    <name type="scientific">Jatrophihabitans lederbergiae</name>
    <dbReference type="NCBI Taxonomy" id="3075547"/>
    <lineage>
        <taxon>Bacteria</taxon>
        <taxon>Bacillati</taxon>
        <taxon>Actinomycetota</taxon>
        <taxon>Actinomycetes</taxon>
        <taxon>Jatrophihabitantales</taxon>
        <taxon>Jatrophihabitantaceae</taxon>
        <taxon>Jatrophihabitans</taxon>
    </lineage>
</organism>
<feature type="domain" description="DUF3817" evidence="7">
    <location>
        <begin position="15"/>
        <end position="100"/>
    </location>
</feature>
<evidence type="ECO:0000256" key="2">
    <source>
        <dbReference type="ARBA" id="ARBA00022475"/>
    </source>
</evidence>
<keyword evidence="5 6" id="KW-0472">Membrane</keyword>
<dbReference type="EMBL" id="JAVREH010000010">
    <property type="protein sequence ID" value="MDT0261732.1"/>
    <property type="molecule type" value="Genomic_DNA"/>
</dbReference>
<evidence type="ECO:0000256" key="1">
    <source>
        <dbReference type="ARBA" id="ARBA00004651"/>
    </source>
</evidence>
<evidence type="ECO:0000256" key="3">
    <source>
        <dbReference type="ARBA" id="ARBA00022692"/>
    </source>
</evidence>
<evidence type="ECO:0000313" key="9">
    <source>
        <dbReference type="Proteomes" id="UP001183176"/>
    </source>
</evidence>
<evidence type="ECO:0000313" key="8">
    <source>
        <dbReference type="EMBL" id="MDT0261732.1"/>
    </source>
</evidence>
<comment type="caution">
    <text evidence="8">The sequence shown here is derived from an EMBL/GenBank/DDBJ whole genome shotgun (WGS) entry which is preliminary data.</text>
</comment>
<dbReference type="Pfam" id="PF12823">
    <property type="entry name" value="DUF3817"/>
    <property type="match status" value="1"/>
</dbReference>
<feature type="transmembrane region" description="Helical" evidence="6">
    <location>
        <begin position="16"/>
        <end position="35"/>
    </location>
</feature>
<gene>
    <name evidence="8" type="ORF">RM423_10030</name>
</gene>
<keyword evidence="2" id="KW-1003">Cell membrane</keyword>
<reference evidence="9" key="1">
    <citation type="submission" date="2023-07" db="EMBL/GenBank/DDBJ databases">
        <title>30 novel species of actinomycetes from the DSMZ collection.</title>
        <authorList>
            <person name="Nouioui I."/>
        </authorList>
    </citation>
    <scope>NUCLEOTIDE SEQUENCE [LARGE SCALE GENOMIC DNA]</scope>
    <source>
        <strain evidence="9">DSM 44399</strain>
    </source>
</reference>
<evidence type="ECO:0000256" key="6">
    <source>
        <dbReference type="SAM" id="Phobius"/>
    </source>
</evidence>
<name>A0ABU2J9S6_9ACTN</name>
<keyword evidence="4 6" id="KW-1133">Transmembrane helix</keyword>
<evidence type="ECO:0000256" key="4">
    <source>
        <dbReference type="ARBA" id="ARBA00022989"/>
    </source>
</evidence>
<keyword evidence="3 6" id="KW-0812">Transmembrane</keyword>
<dbReference type="PANTHER" id="PTHR40077:SF2">
    <property type="entry name" value="MEMBRANE PROTEIN"/>
    <property type="match status" value="1"/>
</dbReference>
<protein>
    <submittedName>
        <fullName evidence="8">DUF3817 domain-containing protein</fullName>
    </submittedName>
</protein>
<feature type="transmembrane region" description="Helical" evidence="6">
    <location>
        <begin position="76"/>
        <end position="95"/>
    </location>
</feature>
<feature type="transmembrane region" description="Helical" evidence="6">
    <location>
        <begin position="47"/>
        <end position="70"/>
    </location>
</feature>
<evidence type="ECO:0000259" key="7">
    <source>
        <dbReference type="Pfam" id="PF12823"/>
    </source>
</evidence>
<dbReference type="PANTHER" id="PTHR40077">
    <property type="entry name" value="MEMBRANE PROTEIN-RELATED"/>
    <property type="match status" value="1"/>
</dbReference>
<accession>A0ABU2J9S6</accession>
<dbReference type="NCBIfam" id="TIGR03954">
    <property type="entry name" value="integ_memb_HG"/>
    <property type="match status" value="1"/>
</dbReference>
<sequence>MTSTVQKGLSGAFLRYRILAFTTGVLLILLVFVAVPLKYFAHNDGPVGLIGTAHGFLFMVYLLTALDLGIRLRWPWLKLGLIMIAGTVPFASFFAERRAHQDVQARGAA</sequence>
<comment type="subcellular location">
    <subcellularLocation>
        <location evidence="1">Cell membrane</location>
        <topology evidence="1">Multi-pass membrane protein</topology>
    </subcellularLocation>
</comment>
<dbReference type="RefSeq" id="WP_311422886.1">
    <property type="nucleotide sequence ID" value="NZ_JAVREH010000010.1"/>
</dbReference>
<evidence type="ECO:0000256" key="5">
    <source>
        <dbReference type="ARBA" id="ARBA00023136"/>
    </source>
</evidence>
<dbReference type="InterPro" id="IPR023845">
    <property type="entry name" value="DUF3817_TM"/>
</dbReference>
<dbReference type="Proteomes" id="UP001183176">
    <property type="component" value="Unassembled WGS sequence"/>
</dbReference>
<keyword evidence="9" id="KW-1185">Reference proteome</keyword>